<organism evidence="10 11">
    <name type="scientific">Candidatus Methanofishera endochildressiae</name>
    <dbReference type="NCBI Taxonomy" id="2738884"/>
    <lineage>
        <taxon>Bacteria</taxon>
        <taxon>Pseudomonadati</taxon>
        <taxon>Pseudomonadota</taxon>
        <taxon>Gammaproteobacteria</taxon>
        <taxon>Candidatus Methanofishera</taxon>
    </lineage>
</organism>
<dbReference type="PANTHER" id="PTHR30221:SF1">
    <property type="entry name" value="SMALL-CONDUCTANCE MECHANOSENSITIVE CHANNEL"/>
    <property type="match status" value="1"/>
</dbReference>
<evidence type="ECO:0000256" key="4">
    <source>
        <dbReference type="ARBA" id="ARBA00022692"/>
    </source>
</evidence>
<sequence length="202" mass="22108">MIALTMLEINVAPLVAALGAAGFIIGFALQGTLSNFASGLMILIYRPYDIGNVVNVASMTGTVTSMTLVSTTLKLPDNQTVVIPNNSIWGSTITNITGSETRRVDMVFGIGYDDDIAKAETVLLDILQQHPLVHKEPEPVIKVHELADSSVNFIVRPWANTSDYFAVYWDVTRAVKDRFDAENISIPYPQQDVHMHTVETSA</sequence>
<feature type="domain" description="Mechanosensitive ion channel MscS" evidence="8">
    <location>
        <begin position="32"/>
        <end position="97"/>
    </location>
</feature>
<accession>A0A7Z0MMQ3</accession>
<evidence type="ECO:0000313" key="10">
    <source>
        <dbReference type="EMBL" id="NYT46399.1"/>
    </source>
</evidence>
<keyword evidence="7" id="KW-0406">Ion transport</keyword>
<reference evidence="10 11" key="1">
    <citation type="submission" date="2020-05" db="EMBL/GenBank/DDBJ databases">
        <title>Horizontal transmission and recombination maintain forever young bacterial symbiont genomes.</title>
        <authorList>
            <person name="Russell S.L."/>
            <person name="Pepper-Tunick E."/>
            <person name="Svedberg J."/>
            <person name="Byrne A."/>
            <person name="Ruelas Castillo J."/>
            <person name="Vollmers C."/>
            <person name="Beinart R.A."/>
            <person name="Corbett-Detig R."/>
        </authorList>
    </citation>
    <scope>NUCLEOTIDE SEQUENCE [LARGE SCALE GENOMIC DNA]</scope>
    <source>
        <strain evidence="10">4727-3</strain>
    </source>
</reference>
<dbReference type="SUPFAM" id="SSF82689">
    <property type="entry name" value="Mechanosensitive channel protein MscS (YggB), C-terminal domain"/>
    <property type="match status" value="1"/>
</dbReference>
<dbReference type="SUPFAM" id="SSF82861">
    <property type="entry name" value="Mechanosensitive channel protein MscS (YggB), transmembrane region"/>
    <property type="match status" value="1"/>
</dbReference>
<gene>
    <name evidence="10" type="ORF">H0A75_00435</name>
</gene>
<comment type="subunit">
    <text evidence="7">Homoheptamer.</text>
</comment>
<dbReference type="InterPro" id="IPR023408">
    <property type="entry name" value="MscS_beta-dom_sf"/>
</dbReference>
<evidence type="ECO:0000259" key="9">
    <source>
        <dbReference type="Pfam" id="PF21082"/>
    </source>
</evidence>
<dbReference type="Gene3D" id="3.30.70.100">
    <property type="match status" value="1"/>
</dbReference>
<dbReference type="AlphaFoldDB" id="A0A7Z0MMQ3"/>
<dbReference type="SUPFAM" id="SSF50182">
    <property type="entry name" value="Sm-like ribonucleoproteins"/>
    <property type="match status" value="1"/>
</dbReference>
<dbReference type="InterPro" id="IPR006685">
    <property type="entry name" value="MscS_channel_2nd"/>
</dbReference>
<protein>
    <recommendedName>
        <fullName evidence="7">Small-conductance mechanosensitive channel</fullName>
    </recommendedName>
</protein>
<comment type="function">
    <text evidence="7">Mechanosensitive channel that participates in the regulation of osmotic pressure changes within the cell, opening in response to stretch forces in the membrane lipid bilayer, without the need for other proteins. Contributes to normal resistance to hypoosmotic shock. Forms an ion channel of 1.0 nanosiemens conductance with a slight preference for anions.</text>
</comment>
<dbReference type="GO" id="GO:0008381">
    <property type="term" value="F:mechanosensitive monoatomic ion channel activity"/>
    <property type="evidence" value="ECO:0007669"/>
    <property type="project" value="InterPro"/>
</dbReference>
<evidence type="ECO:0000256" key="1">
    <source>
        <dbReference type="ARBA" id="ARBA00004651"/>
    </source>
</evidence>
<evidence type="ECO:0000256" key="5">
    <source>
        <dbReference type="ARBA" id="ARBA00022989"/>
    </source>
</evidence>
<dbReference type="PANTHER" id="PTHR30221">
    <property type="entry name" value="SMALL-CONDUCTANCE MECHANOSENSITIVE CHANNEL"/>
    <property type="match status" value="1"/>
</dbReference>
<proteinExistence type="inferred from homology"/>
<comment type="subcellular location">
    <subcellularLocation>
        <location evidence="7">Cell inner membrane</location>
        <topology evidence="7">Multi-pass membrane protein</topology>
    </subcellularLocation>
    <subcellularLocation>
        <location evidence="1">Cell membrane</location>
        <topology evidence="1">Multi-pass membrane protein</topology>
    </subcellularLocation>
</comment>
<evidence type="ECO:0000313" key="11">
    <source>
        <dbReference type="Proteomes" id="UP000537890"/>
    </source>
</evidence>
<dbReference type="Proteomes" id="UP000537890">
    <property type="component" value="Unassembled WGS sequence"/>
</dbReference>
<evidence type="ECO:0000256" key="6">
    <source>
        <dbReference type="ARBA" id="ARBA00023136"/>
    </source>
</evidence>
<dbReference type="EMBL" id="JACCHS010000002">
    <property type="protein sequence ID" value="NYT46399.1"/>
    <property type="molecule type" value="Genomic_DNA"/>
</dbReference>
<keyword evidence="3" id="KW-1003">Cell membrane</keyword>
<evidence type="ECO:0000259" key="8">
    <source>
        <dbReference type="Pfam" id="PF00924"/>
    </source>
</evidence>
<dbReference type="GO" id="GO:0005886">
    <property type="term" value="C:plasma membrane"/>
    <property type="evidence" value="ECO:0007669"/>
    <property type="project" value="UniProtKB-SubCell"/>
</dbReference>
<dbReference type="Gene3D" id="1.10.287.1260">
    <property type="match status" value="1"/>
</dbReference>
<keyword evidence="7" id="KW-0407">Ion channel</keyword>
<dbReference type="InterPro" id="IPR011014">
    <property type="entry name" value="MscS_channel_TM-2"/>
</dbReference>
<dbReference type="Pfam" id="PF21082">
    <property type="entry name" value="MS_channel_3rd"/>
    <property type="match status" value="1"/>
</dbReference>
<keyword evidence="7" id="KW-0813">Transport</keyword>
<evidence type="ECO:0000256" key="2">
    <source>
        <dbReference type="ARBA" id="ARBA00008017"/>
    </source>
</evidence>
<dbReference type="InterPro" id="IPR049278">
    <property type="entry name" value="MS_channel_C"/>
</dbReference>
<evidence type="ECO:0000256" key="3">
    <source>
        <dbReference type="ARBA" id="ARBA00022475"/>
    </source>
</evidence>
<evidence type="ECO:0000256" key="7">
    <source>
        <dbReference type="RuleBase" id="RU369025"/>
    </source>
</evidence>
<keyword evidence="6 7" id="KW-0472">Membrane</keyword>
<keyword evidence="4 7" id="KW-0812">Transmembrane</keyword>
<dbReference type="InterPro" id="IPR010920">
    <property type="entry name" value="LSM_dom_sf"/>
</dbReference>
<dbReference type="InterPro" id="IPR045275">
    <property type="entry name" value="MscS_archaea/bacteria_type"/>
</dbReference>
<name>A0A7Z0MMQ3_9GAMM</name>
<comment type="similarity">
    <text evidence="2 7">Belongs to the MscS (TC 1.A.23) family.</text>
</comment>
<feature type="transmembrane region" description="Helical" evidence="7">
    <location>
        <begin position="12"/>
        <end position="33"/>
    </location>
</feature>
<comment type="caution">
    <text evidence="10">The sequence shown here is derived from an EMBL/GenBank/DDBJ whole genome shotgun (WGS) entry which is preliminary data.</text>
</comment>
<dbReference type="Pfam" id="PF00924">
    <property type="entry name" value="MS_channel_2nd"/>
    <property type="match status" value="1"/>
</dbReference>
<comment type="caution">
    <text evidence="7">Lacks conserved residue(s) required for the propagation of feature annotation.</text>
</comment>
<keyword evidence="7" id="KW-0997">Cell inner membrane</keyword>
<dbReference type="Gene3D" id="2.30.30.60">
    <property type="match status" value="1"/>
</dbReference>
<dbReference type="InterPro" id="IPR011066">
    <property type="entry name" value="MscS_channel_C_sf"/>
</dbReference>
<keyword evidence="5 7" id="KW-1133">Transmembrane helix</keyword>
<feature type="domain" description="Mechanosensitive ion channel MscS C-terminal" evidence="9">
    <location>
        <begin position="104"/>
        <end position="186"/>
    </location>
</feature>